<keyword evidence="4" id="KW-1185">Reference proteome</keyword>
<dbReference type="InterPro" id="IPR013325">
    <property type="entry name" value="RNA_pol_sigma_r2"/>
</dbReference>
<dbReference type="InterPro" id="IPR007627">
    <property type="entry name" value="RNA_pol_sigma70_r2"/>
</dbReference>
<feature type="domain" description="RNA polymerase sigma-70 region 2" evidence="1">
    <location>
        <begin position="7"/>
        <end position="70"/>
    </location>
</feature>
<dbReference type="RefSeq" id="WP_127121906.1">
    <property type="nucleotide sequence ID" value="NZ_BHXQ01000002.1"/>
</dbReference>
<dbReference type="OrthoDB" id="3211555at2"/>
<dbReference type="SUPFAM" id="SSF88946">
    <property type="entry name" value="Sigma2 domain of RNA polymerase sigma factors"/>
    <property type="match status" value="1"/>
</dbReference>
<dbReference type="PANTHER" id="PTHR30173">
    <property type="entry name" value="SIGMA 19 FACTOR"/>
    <property type="match status" value="1"/>
</dbReference>
<dbReference type="SUPFAM" id="SSF88659">
    <property type="entry name" value="Sigma3 and sigma4 domains of RNA polymerase sigma factors"/>
    <property type="match status" value="1"/>
</dbReference>
<accession>A0A401U8S0</accession>
<dbReference type="InterPro" id="IPR013324">
    <property type="entry name" value="RNA_pol_sigma_r3/r4-like"/>
</dbReference>
<dbReference type="AlphaFoldDB" id="A0A401U8S0"/>
<evidence type="ECO:0000259" key="2">
    <source>
        <dbReference type="Pfam" id="PF08281"/>
    </source>
</evidence>
<feature type="domain" description="RNA polymerase sigma factor 70 region 4 type 2" evidence="2">
    <location>
        <begin position="112"/>
        <end position="157"/>
    </location>
</feature>
<dbReference type="InterPro" id="IPR052704">
    <property type="entry name" value="ECF_Sigma-70_Domain"/>
</dbReference>
<dbReference type="InterPro" id="IPR036388">
    <property type="entry name" value="WH-like_DNA-bd_sf"/>
</dbReference>
<gene>
    <name evidence="3" type="ORF">SanaruYs_14990</name>
</gene>
<proteinExistence type="predicted"/>
<dbReference type="GO" id="GO:0006352">
    <property type="term" value="P:DNA-templated transcription initiation"/>
    <property type="evidence" value="ECO:0007669"/>
    <property type="project" value="InterPro"/>
</dbReference>
<dbReference type="Proteomes" id="UP000288227">
    <property type="component" value="Unassembled WGS sequence"/>
</dbReference>
<dbReference type="GO" id="GO:0016987">
    <property type="term" value="F:sigma factor activity"/>
    <property type="evidence" value="ECO:0007669"/>
    <property type="project" value="InterPro"/>
</dbReference>
<reference evidence="3 4" key="1">
    <citation type="submission" date="2018-11" db="EMBL/GenBank/DDBJ databases">
        <title>Chryseotalea sanarue gen. nov., sp., nov., a member of the family Cytophagaceae, isolated from a brackish lake in Hamamatsu Japan.</title>
        <authorList>
            <person name="Maejima Y."/>
            <person name="Iino T."/>
            <person name="Muraguchi Y."/>
            <person name="Fukuda K."/>
            <person name="Ohkuma M."/>
            <person name="Moriuchi R."/>
            <person name="Dohra H."/>
            <person name="Kimbara K."/>
            <person name="Shintani M."/>
        </authorList>
    </citation>
    <scope>NUCLEOTIDE SEQUENCE [LARGE SCALE GENOMIC DNA]</scope>
    <source>
        <strain evidence="3 4">Ys</strain>
    </source>
</reference>
<evidence type="ECO:0000313" key="3">
    <source>
        <dbReference type="EMBL" id="GCC51276.1"/>
    </source>
</evidence>
<dbReference type="Gene3D" id="1.10.1740.10">
    <property type="match status" value="1"/>
</dbReference>
<dbReference type="PANTHER" id="PTHR30173:SF36">
    <property type="entry name" value="ECF RNA POLYMERASE SIGMA FACTOR SIGJ"/>
    <property type="match status" value="1"/>
</dbReference>
<dbReference type="Pfam" id="PF04542">
    <property type="entry name" value="Sigma70_r2"/>
    <property type="match status" value="1"/>
</dbReference>
<dbReference type="InterPro" id="IPR013249">
    <property type="entry name" value="RNA_pol_sigma70_r4_t2"/>
</dbReference>
<dbReference type="InterPro" id="IPR014284">
    <property type="entry name" value="RNA_pol_sigma-70_dom"/>
</dbReference>
<dbReference type="EMBL" id="BHXQ01000002">
    <property type="protein sequence ID" value="GCC51276.1"/>
    <property type="molecule type" value="Genomic_DNA"/>
</dbReference>
<evidence type="ECO:0000313" key="4">
    <source>
        <dbReference type="Proteomes" id="UP000288227"/>
    </source>
</evidence>
<dbReference type="Gene3D" id="1.10.10.10">
    <property type="entry name" value="Winged helix-like DNA-binding domain superfamily/Winged helix DNA-binding domain"/>
    <property type="match status" value="1"/>
</dbReference>
<comment type="caution">
    <text evidence="3">The sequence shown here is derived from an EMBL/GenBank/DDBJ whole genome shotgun (WGS) entry which is preliminary data.</text>
</comment>
<name>A0A401U8S0_9BACT</name>
<protein>
    <submittedName>
        <fullName evidence="3">RNA polymerase subunit sigma</fullName>
    </submittedName>
</protein>
<sequence>MNHAQTISHYQPMLHAIAQNLVRCTADAEDIVQETFLKWLSIDQTKIENTKAYLIKAVTNNCLNHLNSLKKKKTEYLDAIHMPEFLHKAMEINFSKMDLDANLKAAFKVLNSKLEPLERAVFLLKEVFDFDYEAVQTTLNKKKDHCRQLLSRAKKKLNEERSKINFEMPDATQMMESFRRACDLNNASDFVLALKNDL</sequence>
<dbReference type="GO" id="GO:0003677">
    <property type="term" value="F:DNA binding"/>
    <property type="evidence" value="ECO:0007669"/>
    <property type="project" value="InterPro"/>
</dbReference>
<evidence type="ECO:0000259" key="1">
    <source>
        <dbReference type="Pfam" id="PF04542"/>
    </source>
</evidence>
<organism evidence="3 4">
    <name type="scientific">Chryseotalea sanaruensis</name>
    <dbReference type="NCBI Taxonomy" id="2482724"/>
    <lineage>
        <taxon>Bacteria</taxon>
        <taxon>Pseudomonadati</taxon>
        <taxon>Bacteroidota</taxon>
        <taxon>Cytophagia</taxon>
        <taxon>Cytophagales</taxon>
        <taxon>Chryseotaleaceae</taxon>
        <taxon>Chryseotalea</taxon>
    </lineage>
</organism>
<dbReference type="NCBIfam" id="TIGR02937">
    <property type="entry name" value="sigma70-ECF"/>
    <property type="match status" value="1"/>
</dbReference>
<dbReference type="Pfam" id="PF08281">
    <property type="entry name" value="Sigma70_r4_2"/>
    <property type="match status" value="1"/>
</dbReference>